<dbReference type="EMBL" id="WBVO01000010">
    <property type="protein sequence ID" value="KAB2807658.1"/>
    <property type="molecule type" value="Genomic_DNA"/>
</dbReference>
<sequence length="54" mass="6348">MFGLFKKKTEKEKLEDKYQKLLDQSYKLSHTNRAESDKLAAEAEEVRVKLDAMD</sequence>
<dbReference type="Pfam" id="PF20027">
    <property type="entry name" value="DUF6435"/>
    <property type="match status" value="1"/>
</dbReference>
<dbReference type="Proteomes" id="UP000468650">
    <property type="component" value="Unassembled WGS sequence"/>
</dbReference>
<dbReference type="InterPro" id="IPR045493">
    <property type="entry name" value="DUF6435"/>
</dbReference>
<comment type="caution">
    <text evidence="1">The sequence shown here is derived from an EMBL/GenBank/DDBJ whole genome shotgun (WGS) entry which is preliminary data.</text>
</comment>
<protein>
    <submittedName>
        <fullName evidence="1">Lacal_2735 family protein</fullName>
    </submittedName>
</protein>
<gene>
    <name evidence="1" type="ORF">F8C67_11495</name>
</gene>
<organism evidence="1 2">
    <name type="scientific">Phaeocystidibacter luteus</name>
    <dbReference type="NCBI Taxonomy" id="911197"/>
    <lineage>
        <taxon>Bacteria</taxon>
        <taxon>Pseudomonadati</taxon>
        <taxon>Bacteroidota</taxon>
        <taxon>Flavobacteriia</taxon>
        <taxon>Flavobacteriales</taxon>
        <taxon>Phaeocystidibacteraceae</taxon>
        <taxon>Phaeocystidibacter</taxon>
    </lineage>
</organism>
<dbReference type="OrthoDB" id="1123018at2"/>
<evidence type="ECO:0000313" key="2">
    <source>
        <dbReference type="Proteomes" id="UP000468650"/>
    </source>
</evidence>
<dbReference type="RefSeq" id="WP_151668001.1">
    <property type="nucleotide sequence ID" value="NZ_WBVO01000010.1"/>
</dbReference>
<accession>A0A6N6RDP8</accession>
<reference evidence="1 2" key="1">
    <citation type="submission" date="2019-09" db="EMBL/GenBank/DDBJ databases">
        <title>Genomes of family Cryomorphaceae.</title>
        <authorList>
            <person name="Bowman J.P."/>
        </authorList>
    </citation>
    <scope>NUCLEOTIDE SEQUENCE [LARGE SCALE GENOMIC DNA]</scope>
    <source>
        <strain evidence="1 2">LMG 25704</strain>
    </source>
</reference>
<keyword evidence="2" id="KW-1185">Reference proteome</keyword>
<name>A0A6N6RDP8_9FLAO</name>
<dbReference type="AlphaFoldDB" id="A0A6N6RDP8"/>
<dbReference type="NCBIfam" id="NF033487">
    <property type="entry name" value="Lacal_2735_fam"/>
    <property type="match status" value="1"/>
</dbReference>
<proteinExistence type="predicted"/>
<evidence type="ECO:0000313" key="1">
    <source>
        <dbReference type="EMBL" id="KAB2807658.1"/>
    </source>
</evidence>